<dbReference type="SUPFAM" id="SSF102400">
    <property type="entry name" value="DNA polymerase III chi subunit"/>
    <property type="match status" value="1"/>
</dbReference>
<dbReference type="Proteomes" id="UP000295135">
    <property type="component" value="Unassembled WGS sequence"/>
</dbReference>
<dbReference type="GO" id="GO:0006260">
    <property type="term" value="P:DNA replication"/>
    <property type="evidence" value="ECO:0007669"/>
    <property type="project" value="InterPro"/>
</dbReference>
<dbReference type="Pfam" id="PF04364">
    <property type="entry name" value="DNA_pol3_chi"/>
    <property type="match status" value="1"/>
</dbReference>
<reference evidence="1 2" key="1">
    <citation type="submission" date="2019-03" db="EMBL/GenBank/DDBJ databases">
        <title>Genomic Encyclopedia of Type Strains, Phase IV (KMG-IV): sequencing the most valuable type-strain genomes for metagenomic binning, comparative biology and taxonomic classification.</title>
        <authorList>
            <person name="Goeker M."/>
        </authorList>
    </citation>
    <scope>NUCLEOTIDE SEQUENCE [LARGE SCALE GENOMIC DNA]</scope>
    <source>
        <strain evidence="1 2">DSM 103923</strain>
    </source>
</reference>
<comment type="caution">
    <text evidence="1">The sequence shown here is derived from an EMBL/GenBank/DDBJ whole genome shotgun (WGS) entry which is preliminary data.</text>
</comment>
<evidence type="ECO:0000313" key="2">
    <source>
        <dbReference type="Proteomes" id="UP000295135"/>
    </source>
</evidence>
<keyword evidence="2" id="KW-1185">Reference proteome</keyword>
<dbReference type="EMBL" id="SLZY01000001">
    <property type="protein sequence ID" value="TCS74043.1"/>
    <property type="molecule type" value="Genomic_DNA"/>
</dbReference>
<dbReference type="GO" id="GO:0003887">
    <property type="term" value="F:DNA-directed DNA polymerase activity"/>
    <property type="evidence" value="ECO:0007669"/>
    <property type="project" value="InterPro"/>
</dbReference>
<gene>
    <name evidence="1" type="ORF">EDC61_101267</name>
</gene>
<organism evidence="1 2">
    <name type="scientific">Sulfuritortus calidifontis</name>
    <dbReference type="NCBI Taxonomy" id="1914471"/>
    <lineage>
        <taxon>Bacteria</taxon>
        <taxon>Pseudomonadati</taxon>
        <taxon>Pseudomonadota</taxon>
        <taxon>Betaproteobacteria</taxon>
        <taxon>Nitrosomonadales</taxon>
        <taxon>Thiobacillaceae</taxon>
        <taxon>Sulfuritortus</taxon>
    </lineage>
</organism>
<dbReference type="RefSeq" id="WP_126463981.1">
    <property type="nucleotide sequence ID" value="NZ_AP018721.1"/>
</dbReference>
<dbReference type="OrthoDB" id="5297568at2"/>
<dbReference type="AlphaFoldDB" id="A0A4R3JYZ6"/>
<dbReference type="Gene3D" id="3.40.50.10110">
    <property type="entry name" value="DNA polymerase III subunit chi"/>
    <property type="match status" value="1"/>
</dbReference>
<name>A0A4R3JYZ6_9PROT</name>
<dbReference type="InterPro" id="IPR007459">
    <property type="entry name" value="DNA_pol3_chi"/>
</dbReference>
<dbReference type="PANTHER" id="PTHR38767">
    <property type="entry name" value="DNA POLYMERASE III SUBUNIT CHI"/>
    <property type="match status" value="1"/>
</dbReference>
<dbReference type="InterPro" id="IPR036768">
    <property type="entry name" value="PolIII_chi_sf"/>
</dbReference>
<proteinExistence type="predicted"/>
<dbReference type="GO" id="GO:0032298">
    <property type="term" value="P:positive regulation of DNA-templated DNA replication initiation"/>
    <property type="evidence" value="ECO:0007669"/>
    <property type="project" value="TreeGrafter"/>
</dbReference>
<accession>A0A4R3JYZ6</accession>
<sequence>MTRVDFYFNADDKAEVARKLAAKAYQAGQCALLYTADERLAGELDEGLWTAQPLAFIPHVRCGHPQAAATPILIGASDEGLKTHDLLINLADERPPQFSRFERLIEIVSRDPADRERARERYRFYQERGYPLHNVDLDKKNSR</sequence>
<dbReference type="PANTHER" id="PTHR38767:SF1">
    <property type="entry name" value="DNA POLYMERASE III SUBUNIT CHI"/>
    <property type="match status" value="1"/>
</dbReference>
<protein>
    <submittedName>
        <fullName evidence="1">DNA polymerase III chi subunit</fullName>
    </submittedName>
</protein>
<evidence type="ECO:0000313" key="1">
    <source>
        <dbReference type="EMBL" id="TCS74043.1"/>
    </source>
</evidence>
<dbReference type="GO" id="GO:0003677">
    <property type="term" value="F:DNA binding"/>
    <property type="evidence" value="ECO:0007669"/>
    <property type="project" value="InterPro"/>
</dbReference>